<dbReference type="GO" id="GO:0008270">
    <property type="term" value="F:zinc ion binding"/>
    <property type="evidence" value="ECO:0007669"/>
    <property type="project" value="UniProtKB-KW"/>
</dbReference>
<evidence type="ECO:0000256" key="1">
    <source>
        <dbReference type="PROSITE-ProRule" id="PRU00723"/>
    </source>
</evidence>
<evidence type="ECO:0000313" key="4">
    <source>
        <dbReference type="EMBL" id="KAJ7097948.1"/>
    </source>
</evidence>
<protein>
    <recommendedName>
        <fullName evidence="3">C3H1-type domain-containing protein</fullName>
    </recommendedName>
</protein>
<keyword evidence="1" id="KW-0863">Zinc-finger</keyword>
<proteinExistence type="predicted"/>
<dbReference type="InterPro" id="IPR000571">
    <property type="entry name" value="Znf_CCCH"/>
</dbReference>
<organism evidence="4 5">
    <name type="scientific">Mycena belliarum</name>
    <dbReference type="NCBI Taxonomy" id="1033014"/>
    <lineage>
        <taxon>Eukaryota</taxon>
        <taxon>Fungi</taxon>
        <taxon>Dikarya</taxon>
        <taxon>Basidiomycota</taxon>
        <taxon>Agaricomycotina</taxon>
        <taxon>Agaricomycetes</taxon>
        <taxon>Agaricomycetidae</taxon>
        <taxon>Agaricales</taxon>
        <taxon>Marasmiineae</taxon>
        <taxon>Mycenaceae</taxon>
        <taxon>Mycena</taxon>
    </lineage>
</organism>
<feature type="region of interest" description="Disordered" evidence="2">
    <location>
        <begin position="359"/>
        <end position="462"/>
    </location>
</feature>
<reference evidence="4" key="1">
    <citation type="submission" date="2023-03" db="EMBL/GenBank/DDBJ databases">
        <title>Massive genome expansion in bonnet fungi (Mycena s.s.) driven by repeated elements and novel gene families across ecological guilds.</title>
        <authorList>
            <consortium name="Lawrence Berkeley National Laboratory"/>
            <person name="Harder C.B."/>
            <person name="Miyauchi S."/>
            <person name="Viragh M."/>
            <person name="Kuo A."/>
            <person name="Thoen E."/>
            <person name="Andreopoulos B."/>
            <person name="Lu D."/>
            <person name="Skrede I."/>
            <person name="Drula E."/>
            <person name="Henrissat B."/>
            <person name="Morin E."/>
            <person name="Kohler A."/>
            <person name="Barry K."/>
            <person name="LaButti K."/>
            <person name="Morin E."/>
            <person name="Salamov A."/>
            <person name="Lipzen A."/>
            <person name="Mereny Z."/>
            <person name="Hegedus B."/>
            <person name="Baldrian P."/>
            <person name="Stursova M."/>
            <person name="Weitz H."/>
            <person name="Taylor A."/>
            <person name="Grigoriev I.V."/>
            <person name="Nagy L.G."/>
            <person name="Martin F."/>
            <person name="Kauserud H."/>
        </authorList>
    </citation>
    <scope>NUCLEOTIDE SEQUENCE</scope>
    <source>
        <strain evidence="4">CBHHK173m</strain>
    </source>
</reference>
<comment type="caution">
    <text evidence="4">The sequence shown here is derived from an EMBL/GenBank/DDBJ whole genome shotgun (WGS) entry which is preliminary data.</text>
</comment>
<keyword evidence="1" id="KW-0479">Metal-binding</keyword>
<feature type="region of interest" description="Disordered" evidence="2">
    <location>
        <begin position="91"/>
        <end position="209"/>
    </location>
</feature>
<feature type="compositionally biased region" description="Basic and acidic residues" evidence="2">
    <location>
        <begin position="384"/>
        <end position="403"/>
    </location>
</feature>
<keyword evidence="5" id="KW-1185">Reference proteome</keyword>
<feature type="region of interest" description="Disordered" evidence="2">
    <location>
        <begin position="52"/>
        <end position="78"/>
    </location>
</feature>
<name>A0AAD6XWI8_9AGAR</name>
<feature type="domain" description="C3H1-type" evidence="3">
    <location>
        <begin position="5"/>
        <end position="37"/>
    </location>
</feature>
<gene>
    <name evidence="4" type="ORF">B0H15DRAFT_823519</name>
</gene>
<evidence type="ECO:0000259" key="3">
    <source>
        <dbReference type="PROSITE" id="PS50103"/>
    </source>
</evidence>
<feature type="compositionally biased region" description="Basic and acidic residues" evidence="2">
    <location>
        <begin position="419"/>
        <end position="428"/>
    </location>
</feature>
<dbReference type="EMBL" id="JARJCN010000009">
    <property type="protein sequence ID" value="KAJ7097948.1"/>
    <property type="molecule type" value="Genomic_DNA"/>
</dbReference>
<dbReference type="Proteomes" id="UP001222325">
    <property type="component" value="Unassembled WGS sequence"/>
</dbReference>
<evidence type="ECO:0000313" key="5">
    <source>
        <dbReference type="Proteomes" id="UP001222325"/>
    </source>
</evidence>
<dbReference type="PROSITE" id="PS50103">
    <property type="entry name" value="ZF_C3H1"/>
    <property type="match status" value="1"/>
</dbReference>
<feature type="compositionally biased region" description="Basic and acidic residues" evidence="2">
    <location>
        <begin position="105"/>
        <end position="127"/>
    </location>
</feature>
<sequence>MSGVTKKYRCRYFEEDGRPIHPTCNQGDSCRFVHPNDSNWPGLKPFVDTRLLKSSSASKRNKEGRRVAGSSEGRGPALVSQSDLFLRCKVEVDDPRTDPQAGRLPQKEHDRDRDRDRIRAHDARDAGGYKSYSKNRSVSPARPNVKKYARTGSDSSRRSDFATNKNKNKQDSDPVDNDSGRRSEAANANIIPNAKGSANPRPDFPSSITQTAKWIGPAKMQATASLEATAPLQVTDEGKCAERLVDLFRRLARLSNQVMQETAAHEKEGKKLQTYTEISSALSKISSSAATSVAPTLADIMLKHEQSKHRAEESLKALGGAWEQVFDVFVTEIAHVIDARLQDAMTKLKTEGESTIIEIMANAPGPRTTNGSASYDRKRARTRGPAEKENEESRSGRGASRDRDHKRRRLASRSSSPASHERSGRPNDDTSIEEILTQMKHKIDQQARSLQQLTKENSEVKI</sequence>
<evidence type="ECO:0000256" key="2">
    <source>
        <dbReference type="SAM" id="MobiDB-lite"/>
    </source>
</evidence>
<accession>A0AAD6XWI8</accession>
<dbReference type="AlphaFoldDB" id="A0AAD6XWI8"/>
<feature type="compositionally biased region" description="Basic and acidic residues" evidence="2">
    <location>
        <begin position="168"/>
        <end position="184"/>
    </location>
</feature>
<feature type="zinc finger region" description="C3H1-type" evidence="1">
    <location>
        <begin position="5"/>
        <end position="37"/>
    </location>
</feature>
<feature type="compositionally biased region" description="Polar residues" evidence="2">
    <location>
        <begin position="446"/>
        <end position="455"/>
    </location>
</feature>
<keyword evidence="1" id="KW-0862">Zinc</keyword>